<keyword evidence="4 6" id="KW-0720">Serine protease</keyword>
<dbReference type="PROSITE" id="PS51892">
    <property type="entry name" value="SUBTILASE"/>
    <property type="match status" value="1"/>
</dbReference>
<feature type="active site" description="Charge relay system" evidence="5 6">
    <location>
        <position position="266"/>
    </location>
</feature>
<keyword evidence="12" id="KW-1185">Reference proteome</keyword>
<evidence type="ECO:0000256" key="2">
    <source>
        <dbReference type="ARBA" id="ARBA00022670"/>
    </source>
</evidence>
<evidence type="ECO:0000313" key="12">
    <source>
        <dbReference type="Proteomes" id="UP000243799"/>
    </source>
</evidence>
<feature type="region of interest" description="Disordered" evidence="8">
    <location>
        <begin position="793"/>
        <end position="815"/>
    </location>
</feature>
<dbReference type="STRING" id="490629.SAMN05216266_106299"/>
<proteinExistence type="inferred from homology"/>
<dbReference type="RefSeq" id="WP_091673122.1">
    <property type="nucleotide sequence ID" value="NZ_FOKG01000006.1"/>
</dbReference>
<dbReference type="OrthoDB" id="9795680at2"/>
<evidence type="ECO:0000256" key="3">
    <source>
        <dbReference type="ARBA" id="ARBA00022801"/>
    </source>
</evidence>
<keyword evidence="3 6" id="KW-0378">Hydrolase</keyword>
<dbReference type="Pfam" id="PF00082">
    <property type="entry name" value="Peptidase_S8"/>
    <property type="match status" value="1"/>
</dbReference>
<evidence type="ECO:0000256" key="9">
    <source>
        <dbReference type="SAM" id="SignalP"/>
    </source>
</evidence>
<dbReference type="GO" id="GO:0005975">
    <property type="term" value="P:carbohydrate metabolic process"/>
    <property type="evidence" value="ECO:0007669"/>
    <property type="project" value="UniProtKB-ARBA"/>
</dbReference>
<evidence type="ECO:0000256" key="8">
    <source>
        <dbReference type="SAM" id="MobiDB-lite"/>
    </source>
</evidence>
<name>A0A1I0ZG46_9PSEU</name>
<dbReference type="InterPro" id="IPR023828">
    <property type="entry name" value="Peptidase_S8_Ser-AS"/>
</dbReference>
<feature type="domain" description="Peptidase S8/S53" evidence="10">
    <location>
        <begin position="225"/>
        <end position="484"/>
    </location>
</feature>
<protein>
    <submittedName>
        <fullName evidence="11">Serine protease, subtilisin family</fullName>
    </submittedName>
</protein>
<dbReference type="InterPro" id="IPR013783">
    <property type="entry name" value="Ig-like_fold"/>
</dbReference>
<dbReference type="InterPro" id="IPR015500">
    <property type="entry name" value="Peptidase_S8_subtilisin-rel"/>
</dbReference>
<dbReference type="Proteomes" id="UP000243799">
    <property type="component" value="Unassembled WGS sequence"/>
</dbReference>
<evidence type="ECO:0000256" key="6">
    <source>
        <dbReference type="PROSITE-ProRule" id="PRU01240"/>
    </source>
</evidence>
<dbReference type="InterPro" id="IPR000209">
    <property type="entry name" value="Peptidase_S8/S53_dom"/>
</dbReference>
<dbReference type="EMBL" id="FOKG01000006">
    <property type="protein sequence ID" value="SFB23173.1"/>
    <property type="molecule type" value="Genomic_DNA"/>
</dbReference>
<dbReference type="PROSITE" id="PS00136">
    <property type="entry name" value="SUBTILASE_ASP"/>
    <property type="match status" value="1"/>
</dbReference>
<dbReference type="AlphaFoldDB" id="A0A1I0ZG46"/>
<reference evidence="12" key="1">
    <citation type="submission" date="2016-10" db="EMBL/GenBank/DDBJ databases">
        <authorList>
            <person name="Varghese N."/>
            <person name="Submissions S."/>
        </authorList>
    </citation>
    <scope>NUCLEOTIDE SEQUENCE [LARGE SCALE GENOMIC DNA]</scope>
    <source>
        <strain evidence="12">CGMCC 4.3568</strain>
    </source>
</reference>
<keyword evidence="2 6" id="KW-0645">Protease</keyword>
<gene>
    <name evidence="11" type="ORF">SAMN05216266_106299</name>
</gene>
<feature type="active site" description="Charge relay system" evidence="5 6">
    <location>
        <position position="234"/>
    </location>
</feature>
<dbReference type="PANTHER" id="PTHR43399:SF4">
    <property type="entry name" value="CELL WALL-ASSOCIATED PROTEASE"/>
    <property type="match status" value="1"/>
</dbReference>
<dbReference type="InterPro" id="IPR023827">
    <property type="entry name" value="Peptidase_S8_Asp-AS"/>
</dbReference>
<dbReference type="InterPro" id="IPR051048">
    <property type="entry name" value="Peptidase_S8/S53_subtilisin"/>
</dbReference>
<dbReference type="SUPFAM" id="SSF52743">
    <property type="entry name" value="Subtilisin-like"/>
    <property type="match status" value="1"/>
</dbReference>
<comment type="similarity">
    <text evidence="1 6 7">Belongs to the peptidase S8 family.</text>
</comment>
<evidence type="ECO:0000313" key="11">
    <source>
        <dbReference type="EMBL" id="SFB23173.1"/>
    </source>
</evidence>
<evidence type="ECO:0000259" key="10">
    <source>
        <dbReference type="Pfam" id="PF00082"/>
    </source>
</evidence>
<feature type="active site" description="Charge relay system" evidence="5 6">
    <location>
        <position position="444"/>
    </location>
</feature>
<dbReference type="GO" id="GO:0004252">
    <property type="term" value="F:serine-type endopeptidase activity"/>
    <property type="evidence" value="ECO:0007669"/>
    <property type="project" value="UniProtKB-UniRule"/>
</dbReference>
<accession>A0A1I0ZG46</accession>
<dbReference type="Gene3D" id="3.40.50.200">
    <property type="entry name" value="Peptidase S8/S53 domain"/>
    <property type="match status" value="1"/>
</dbReference>
<evidence type="ECO:0000256" key="1">
    <source>
        <dbReference type="ARBA" id="ARBA00011073"/>
    </source>
</evidence>
<organism evidence="11 12">
    <name type="scientific">Amycolatopsis marina</name>
    <dbReference type="NCBI Taxonomy" id="490629"/>
    <lineage>
        <taxon>Bacteria</taxon>
        <taxon>Bacillati</taxon>
        <taxon>Actinomycetota</taxon>
        <taxon>Actinomycetes</taxon>
        <taxon>Pseudonocardiales</taxon>
        <taxon>Pseudonocardiaceae</taxon>
        <taxon>Amycolatopsis</taxon>
    </lineage>
</organism>
<sequence length="1247" mass="130737">MRKFPTVPGAVLAVVLMTTAATAAGPAPREAEADNLGLSPGVASHTVTLITGDTVAATREAGGGLALTLVDPDPLSAPGHTEFTRSRGGLVDSYLVPHAATPLVQSGALDLELFNISGLIRQGYDDASMDTLPLIVEHEAGERLSTRNARTDRVLPSLGLTALSEVKGDAERFWQRLTGGADHPAARTLVGGPKKVWLNARMRQSLDASLPQIGVPVAWEAGHTGKDVTVAVLDSGIDAAHPDLAGTVTQTKDFTGTGSTDDRVGHGTHVAATIAGSGAASEGRYTGVAPDARLLVGKVLDDHGQGQMDDVIAGMEWAAGEAGAAIVNLSLGGEPTDGTDPVSQTLNKLSKQHDTLFVVAAGNAGEFGAETVGAPASADAALAVANVTKSDVPAERSSRGPRIRDGAVKPEIAAPGTGIVAARAGGTQPGETVAEHYTKLSGTSMAAPHVAGGAAILAQQHPDWGAERLKAALIGTAAPVGDAGVYTVGSGRLDLARATAEQVHPVTPTVQGFLPWRGEKRLRRTVTYANSGPEAVTLDLNLTTTDAAGDAAPARLAVPSASTVTVPADGTADVGITIDRGRAEPGQYSGVLLATTAAGTRLRTPVAVHVEQEMYDLTVAALDRTGSARSGHDGQVFLFDIDRGAVRFVGGGQRVRVPRGNYTVVALVLTPENGREDSLSVLAHPALALRRNTTVTLDARQAAKVRIEVDQPAARAGMWVTRTGTKATHPEGWAPSVVSIVDPRFGDLYAGSTPGVSSPEFYSGHSARLIEPALELFGESDPRHEVQAGWLSAPPEAGSRRHRLAHGGQGRPEDLDGIEVQDRMVVLDLPEDTDWPDLHQRVTAVRDRGGALVAVRHLPGPAALAGAGGGDREPLPLPTLSLGVGAEPFAELAESAGTAELTVRDSTEHFYELTFPETGQMTTSPVYSVRTAELAAVTVAYHGAAPQQYGTGMWSTLQAHGLSWGPSLSGIGTDVPANSERVEHYTPGDWRLQRLFNFPDGDGLRAAMRLEGGKSYRLELDAAVMGPGFEGHALDERGEPRPWARRVGDRMDITIPLFSDADGHWRTADPRAEVDTGSTTLFHEGAVLGESTVAGHGEFTLPRQHSGEYRLVAHVDREQPWWPLSTSVRSDWTFHSGPDQDQVLPLLAVRYAPEVDLTNGAQGGSEFSIPVTVTRQDGVPDGVGLEIEVSYDDGRTWSATRVDRDGDAWSATVRHPADGFASLRATATDSAGNRVEQTIIRAYRIGG</sequence>
<evidence type="ECO:0000256" key="7">
    <source>
        <dbReference type="RuleBase" id="RU003355"/>
    </source>
</evidence>
<dbReference type="GO" id="GO:0006508">
    <property type="term" value="P:proteolysis"/>
    <property type="evidence" value="ECO:0007669"/>
    <property type="project" value="UniProtKB-KW"/>
</dbReference>
<evidence type="ECO:0000256" key="4">
    <source>
        <dbReference type="ARBA" id="ARBA00022825"/>
    </source>
</evidence>
<dbReference type="Gene3D" id="2.60.40.10">
    <property type="entry name" value="Immunoglobulins"/>
    <property type="match status" value="1"/>
</dbReference>
<feature type="chain" id="PRO_5017419837" evidence="9">
    <location>
        <begin position="24"/>
        <end position="1247"/>
    </location>
</feature>
<keyword evidence="9" id="KW-0732">Signal</keyword>
<dbReference type="InterPro" id="IPR036852">
    <property type="entry name" value="Peptidase_S8/S53_dom_sf"/>
</dbReference>
<dbReference type="PANTHER" id="PTHR43399">
    <property type="entry name" value="SUBTILISIN-RELATED"/>
    <property type="match status" value="1"/>
</dbReference>
<feature type="signal peptide" evidence="9">
    <location>
        <begin position="1"/>
        <end position="23"/>
    </location>
</feature>
<dbReference type="PRINTS" id="PR00723">
    <property type="entry name" value="SUBTILISIN"/>
</dbReference>
<dbReference type="PROSITE" id="PS00138">
    <property type="entry name" value="SUBTILASE_SER"/>
    <property type="match status" value="1"/>
</dbReference>
<evidence type="ECO:0000256" key="5">
    <source>
        <dbReference type="PIRSR" id="PIRSR615500-1"/>
    </source>
</evidence>